<dbReference type="Proteomes" id="UP000182284">
    <property type="component" value="Unassembled WGS sequence"/>
</dbReference>
<evidence type="ECO:0000313" key="10">
    <source>
        <dbReference type="Proteomes" id="UP000182284"/>
    </source>
</evidence>
<evidence type="ECO:0000256" key="4">
    <source>
        <dbReference type="ARBA" id="ARBA00022801"/>
    </source>
</evidence>
<dbReference type="Gene3D" id="3.90.1680.10">
    <property type="entry name" value="SOS response associated peptidase-like"/>
    <property type="match status" value="1"/>
</dbReference>
<evidence type="ECO:0000256" key="5">
    <source>
        <dbReference type="ARBA" id="ARBA00023124"/>
    </source>
</evidence>
<reference evidence="9 10" key="1">
    <citation type="submission" date="2016-10" db="EMBL/GenBank/DDBJ databases">
        <authorList>
            <person name="de Groot N.N."/>
        </authorList>
    </citation>
    <scope>NUCLEOTIDE SEQUENCE [LARGE SCALE GENOMIC DNA]</scope>
    <source>
        <strain evidence="9 10">DSM 27375</strain>
    </source>
</reference>
<dbReference type="PANTHER" id="PTHR13604">
    <property type="entry name" value="DC12-RELATED"/>
    <property type="match status" value="1"/>
</dbReference>
<dbReference type="Pfam" id="PF02586">
    <property type="entry name" value="SRAP"/>
    <property type="match status" value="1"/>
</dbReference>
<evidence type="ECO:0000256" key="6">
    <source>
        <dbReference type="ARBA" id="ARBA00023125"/>
    </source>
</evidence>
<dbReference type="EMBL" id="FNBL01000030">
    <property type="protein sequence ID" value="SDG52447.1"/>
    <property type="molecule type" value="Genomic_DNA"/>
</dbReference>
<dbReference type="AlphaFoldDB" id="A0A1G7UY61"/>
<evidence type="ECO:0000256" key="8">
    <source>
        <dbReference type="RuleBase" id="RU364100"/>
    </source>
</evidence>
<dbReference type="RefSeq" id="WP_074647528.1">
    <property type="nucleotide sequence ID" value="NZ_FNBL01000030.1"/>
</dbReference>
<dbReference type="InterPro" id="IPR036590">
    <property type="entry name" value="SRAP-like"/>
</dbReference>
<dbReference type="OrthoDB" id="9782620at2"/>
<keyword evidence="3" id="KW-0227">DNA damage</keyword>
<accession>A0A1G7UY61</accession>
<dbReference type="InterPro" id="IPR003738">
    <property type="entry name" value="SRAP"/>
</dbReference>
<dbReference type="SUPFAM" id="SSF143081">
    <property type="entry name" value="BB1717-like"/>
    <property type="match status" value="1"/>
</dbReference>
<dbReference type="PANTHER" id="PTHR13604:SF0">
    <property type="entry name" value="ABASIC SITE PROCESSING PROTEIN HMCES"/>
    <property type="match status" value="1"/>
</dbReference>
<evidence type="ECO:0000256" key="7">
    <source>
        <dbReference type="ARBA" id="ARBA00023239"/>
    </source>
</evidence>
<sequence>MCNLYANIATAEAMRRLFQVSADLDRLGNAEPRPAIFPKGLAPVVRLDAEGNRELIEMRWGFLTPQVSKKTGKPIKPAAWNNARDDKLRKSGLWRGSFEDRRCLVPVTSFNETKGRQPATDYWFALTGEDPDGRPPFAFAGLWRAENPELIEDEETELRHTVVTTEANELIRPIHAKGRMPVILEPADYDTWLTGDPDQAATLIRAFPAERMTIVLQGLGEKRDQGASSLASWRATRIDRD</sequence>
<dbReference type="GO" id="GO:0016829">
    <property type="term" value="F:lyase activity"/>
    <property type="evidence" value="ECO:0007669"/>
    <property type="project" value="UniProtKB-KW"/>
</dbReference>
<protein>
    <recommendedName>
        <fullName evidence="8">Abasic site processing protein</fullName>
        <ecNumber evidence="8">3.4.-.-</ecNumber>
    </recommendedName>
</protein>
<name>A0A1G7UY61_9RHOB</name>
<evidence type="ECO:0000256" key="1">
    <source>
        <dbReference type="ARBA" id="ARBA00008136"/>
    </source>
</evidence>
<dbReference type="GO" id="GO:0003697">
    <property type="term" value="F:single-stranded DNA binding"/>
    <property type="evidence" value="ECO:0007669"/>
    <property type="project" value="InterPro"/>
</dbReference>
<evidence type="ECO:0000256" key="2">
    <source>
        <dbReference type="ARBA" id="ARBA00022670"/>
    </source>
</evidence>
<keyword evidence="2 8" id="KW-0645">Protease</keyword>
<comment type="similarity">
    <text evidence="1 8">Belongs to the SOS response-associated peptidase family.</text>
</comment>
<keyword evidence="6" id="KW-0238">DNA-binding</keyword>
<dbReference type="GO" id="GO:0006508">
    <property type="term" value="P:proteolysis"/>
    <property type="evidence" value="ECO:0007669"/>
    <property type="project" value="UniProtKB-KW"/>
</dbReference>
<proteinExistence type="inferred from homology"/>
<keyword evidence="7" id="KW-0456">Lyase</keyword>
<keyword evidence="4 8" id="KW-0378">Hydrolase</keyword>
<evidence type="ECO:0000256" key="3">
    <source>
        <dbReference type="ARBA" id="ARBA00022763"/>
    </source>
</evidence>
<evidence type="ECO:0000313" key="9">
    <source>
        <dbReference type="EMBL" id="SDG52447.1"/>
    </source>
</evidence>
<organism evidence="9 10">
    <name type="scientific">Celeribacter baekdonensis</name>
    <dbReference type="NCBI Taxonomy" id="875171"/>
    <lineage>
        <taxon>Bacteria</taxon>
        <taxon>Pseudomonadati</taxon>
        <taxon>Pseudomonadota</taxon>
        <taxon>Alphaproteobacteria</taxon>
        <taxon>Rhodobacterales</taxon>
        <taxon>Roseobacteraceae</taxon>
        <taxon>Celeribacter</taxon>
    </lineage>
</organism>
<dbReference type="GO" id="GO:0106300">
    <property type="term" value="P:protein-DNA covalent cross-linking repair"/>
    <property type="evidence" value="ECO:0007669"/>
    <property type="project" value="InterPro"/>
</dbReference>
<dbReference type="GO" id="GO:0008233">
    <property type="term" value="F:peptidase activity"/>
    <property type="evidence" value="ECO:0007669"/>
    <property type="project" value="UniProtKB-KW"/>
</dbReference>
<gene>
    <name evidence="9" type="ORF">SAMN04488117_1303</name>
</gene>
<dbReference type="EC" id="3.4.-.-" evidence="8"/>
<keyword evidence="5" id="KW-0190">Covalent protein-DNA linkage</keyword>